<dbReference type="SUPFAM" id="SSF51658">
    <property type="entry name" value="Xylose isomerase-like"/>
    <property type="match status" value="1"/>
</dbReference>
<name>A0ABX2WDU6_9ENTR</name>
<protein>
    <recommendedName>
        <fullName evidence="1">Xylose isomerase-like TIM barrel domain-containing protein</fullName>
    </recommendedName>
</protein>
<evidence type="ECO:0000259" key="1">
    <source>
        <dbReference type="Pfam" id="PF01261"/>
    </source>
</evidence>
<dbReference type="InterPro" id="IPR050312">
    <property type="entry name" value="IolE/XylAMocC-like"/>
</dbReference>
<proteinExistence type="predicted"/>
<comment type="caution">
    <text evidence="2">The sequence shown here is derived from an EMBL/GenBank/DDBJ whole genome shotgun (WGS) entry which is preliminary data.</text>
</comment>
<organism evidence="2 3">
    <name type="scientific">Buttiauxella ferragutiae ATCC 51602</name>
    <dbReference type="NCBI Taxonomy" id="1354252"/>
    <lineage>
        <taxon>Bacteria</taxon>
        <taxon>Pseudomonadati</taxon>
        <taxon>Pseudomonadota</taxon>
        <taxon>Gammaproteobacteria</taxon>
        <taxon>Enterobacterales</taxon>
        <taxon>Enterobacteriaceae</taxon>
        <taxon>Buttiauxella</taxon>
    </lineage>
</organism>
<dbReference type="PANTHER" id="PTHR12110">
    <property type="entry name" value="HYDROXYPYRUVATE ISOMERASE"/>
    <property type="match status" value="1"/>
</dbReference>
<dbReference type="EMBL" id="LXEQ01000003">
    <property type="protein sequence ID" value="OAT33139.1"/>
    <property type="molecule type" value="Genomic_DNA"/>
</dbReference>
<dbReference type="Pfam" id="PF01261">
    <property type="entry name" value="AP_endonuc_2"/>
    <property type="match status" value="1"/>
</dbReference>
<dbReference type="InterPro" id="IPR013022">
    <property type="entry name" value="Xyl_isomerase-like_TIM-brl"/>
</dbReference>
<dbReference type="Gene3D" id="3.20.20.150">
    <property type="entry name" value="Divalent-metal-dependent TIM barrel enzymes"/>
    <property type="match status" value="1"/>
</dbReference>
<feature type="domain" description="Xylose isomerase-like TIM barrel" evidence="1">
    <location>
        <begin position="30"/>
        <end position="242"/>
    </location>
</feature>
<accession>A0ABX2WDU6</accession>
<dbReference type="InterPro" id="IPR036237">
    <property type="entry name" value="Xyl_isomerase-like_sf"/>
</dbReference>
<keyword evidence="3" id="KW-1185">Reference proteome</keyword>
<dbReference type="PANTHER" id="PTHR12110:SF41">
    <property type="entry name" value="INOSOSE DEHYDRATASE"/>
    <property type="match status" value="1"/>
</dbReference>
<evidence type="ECO:0000313" key="2">
    <source>
        <dbReference type="EMBL" id="OAT33139.1"/>
    </source>
</evidence>
<dbReference type="Proteomes" id="UP000078407">
    <property type="component" value="Unassembled WGS sequence"/>
</dbReference>
<reference evidence="2 3" key="1">
    <citation type="submission" date="2016-04" db="EMBL/GenBank/DDBJ databases">
        <title>ATOL: Assembling a taxonomically balanced genome-scale reconstruction of the evolutionary history of the Enterobacteriaceae.</title>
        <authorList>
            <person name="Plunkett G.III."/>
            <person name="Neeno-Eckwall E.C."/>
            <person name="Glasner J.D."/>
            <person name="Perna N.T."/>
        </authorList>
    </citation>
    <scope>NUCLEOTIDE SEQUENCE [LARGE SCALE GENOMIC DNA]</scope>
    <source>
        <strain evidence="2 3">ATCC 51602</strain>
    </source>
</reference>
<evidence type="ECO:0000313" key="3">
    <source>
        <dbReference type="Proteomes" id="UP000078407"/>
    </source>
</evidence>
<gene>
    <name evidence="2" type="ORF">M976_00417</name>
</gene>
<dbReference type="RefSeq" id="WP_064540626.1">
    <property type="nucleotide sequence ID" value="NZ_LXEQ01000003.1"/>
</dbReference>
<sequence length="285" mass="32047">MHQFTLSAFADEISPWLETQMDVLDKFNIRHIEMRGVNDRPLVEHTLDEVKLIKQRLDERGFAISSVGSPIGKIGLDEDFDAHLDLFRHTLKIAQILEAPYIRMFSFWMPKDEDPQQYWPEVLHRWQQLVAAAEGYDVTLLHENEKDIFGDTAERCLQLLEALNTPKVKAVFDPANFVQCGVTPFPDAFTLLRKHVVYIHIKDALFATGDVMPAGLGDGRIGDMLAELATCGYQGFLSLEPHLADFSGFKALENSAITSDKMDHGEAAFTCAVNALNSVINERGL</sequence>